<dbReference type="Proteomes" id="UP000015105">
    <property type="component" value="Chromosome 6D"/>
</dbReference>
<reference evidence="1" key="3">
    <citation type="journal article" date="2017" name="Nature">
        <title>Genome sequence of the progenitor of the wheat D genome Aegilops tauschii.</title>
        <authorList>
            <person name="Luo M.C."/>
            <person name="Gu Y.Q."/>
            <person name="Puiu D."/>
            <person name="Wang H."/>
            <person name="Twardziok S.O."/>
            <person name="Deal K.R."/>
            <person name="Huo N."/>
            <person name="Zhu T."/>
            <person name="Wang L."/>
            <person name="Wang Y."/>
            <person name="McGuire P.E."/>
            <person name="Liu S."/>
            <person name="Long H."/>
            <person name="Ramasamy R.K."/>
            <person name="Rodriguez J.C."/>
            <person name="Van S.L."/>
            <person name="Yuan L."/>
            <person name="Wang Z."/>
            <person name="Xia Z."/>
            <person name="Xiao L."/>
            <person name="Anderson O.D."/>
            <person name="Ouyang S."/>
            <person name="Liang Y."/>
            <person name="Zimin A.V."/>
            <person name="Pertea G."/>
            <person name="Qi P."/>
            <person name="Bennetzen J.L."/>
            <person name="Dai X."/>
            <person name="Dawson M.W."/>
            <person name="Muller H.G."/>
            <person name="Kugler K."/>
            <person name="Rivarola-Duarte L."/>
            <person name="Spannagl M."/>
            <person name="Mayer K.F.X."/>
            <person name="Lu F.H."/>
            <person name="Bevan M.W."/>
            <person name="Leroy P."/>
            <person name="Li P."/>
            <person name="You F.M."/>
            <person name="Sun Q."/>
            <person name="Liu Z."/>
            <person name="Lyons E."/>
            <person name="Wicker T."/>
            <person name="Salzberg S.L."/>
            <person name="Devos K.M."/>
            <person name="Dvorak J."/>
        </authorList>
    </citation>
    <scope>NUCLEOTIDE SEQUENCE [LARGE SCALE GENOMIC DNA]</scope>
    <source>
        <strain evidence="1">cv. AL8/78</strain>
    </source>
</reference>
<evidence type="ECO:0000313" key="1">
    <source>
        <dbReference type="EnsemblPlants" id="AET6Gv20379500.1"/>
    </source>
</evidence>
<dbReference type="Gramene" id="AET6Gv20379500.1">
    <property type="protein sequence ID" value="AET6Gv20379500.1"/>
    <property type="gene ID" value="AET6Gv20379500"/>
</dbReference>
<sequence length="34" mass="3769">HDHRHLRVSYLLGSSESAVGRSGEMQIFVKTLTG</sequence>
<reference evidence="2" key="2">
    <citation type="journal article" date="2017" name="Nat. Plants">
        <title>The Aegilops tauschii genome reveals multiple impacts of transposons.</title>
        <authorList>
            <person name="Zhao G."/>
            <person name="Zou C."/>
            <person name="Li K."/>
            <person name="Wang K."/>
            <person name="Li T."/>
            <person name="Gao L."/>
            <person name="Zhang X."/>
            <person name="Wang H."/>
            <person name="Yang Z."/>
            <person name="Liu X."/>
            <person name="Jiang W."/>
            <person name="Mao L."/>
            <person name="Kong X."/>
            <person name="Jiao Y."/>
            <person name="Jia J."/>
        </authorList>
    </citation>
    <scope>NUCLEOTIDE SEQUENCE [LARGE SCALE GENOMIC DNA]</scope>
    <source>
        <strain evidence="2">cv. AL8/78</strain>
    </source>
</reference>
<reference evidence="1" key="5">
    <citation type="journal article" date="2021" name="G3 (Bethesda)">
        <title>Aegilops tauschii genome assembly Aet v5.0 features greater sequence contiguity and improved annotation.</title>
        <authorList>
            <person name="Wang L."/>
            <person name="Zhu T."/>
            <person name="Rodriguez J.C."/>
            <person name="Deal K.R."/>
            <person name="Dubcovsky J."/>
            <person name="McGuire P.E."/>
            <person name="Lux T."/>
            <person name="Spannagl M."/>
            <person name="Mayer K.F.X."/>
            <person name="Baldrich P."/>
            <person name="Meyers B.C."/>
            <person name="Huo N."/>
            <person name="Gu Y.Q."/>
            <person name="Zhou H."/>
            <person name="Devos K.M."/>
            <person name="Bennetzen J.L."/>
            <person name="Unver T."/>
            <person name="Budak H."/>
            <person name="Gulick P.J."/>
            <person name="Galiba G."/>
            <person name="Kalapos B."/>
            <person name="Nelson D.R."/>
            <person name="Li P."/>
            <person name="You F.M."/>
            <person name="Luo M.C."/>
            <person name="Dvorak J."/>
        </authorList>
    </citation>
    <scope>NUCLEOTIDE SEQUENCE [LARGE SCALE GENOMIC DNA]</scope>
    <source>
        <strain evidence="1">cv. AL8/78</strain>
    </source>
</reference>
<accession>A0A453NHS8</accession>
<dbReference type="EnsemblPlants" id="AET6Gv20379500.1">
    <property type="protein sequence ID" value="AET6Gv20379500.1"/>
    <property type="gene ID" value="AET6Gv20379500"/>
</dbReference>
<organism evidence="1 2">
    <name type="scientific">Aegilops tauschii subsp. strangulata</name>
    <name type="common">Goatgrass</name>
    <dbReference type="NCBI Taxonomy" id="200361"/>
    <lineage>
        <taxon>Eukaryota</taxon>
        <taxon>Viridiplantae</taxon>
        <taxon>Streptophyta</taxon>
        <taxon>Embryophyta</taxon>
        <taxon>Tracheophyta</taxon>
        <taxon>Spermatophyta</taxon>
        <taxon>Magnoliopsida</taxon>
        <taxon>Liliopsida</taxon>
        <taxon>Poales</taxon>
        <taxon>Poaceae</taxon>
        <taxon>BOP clade</taxon>
        <taxon>Pooideae</taxon>
        <taxon>Triticodae</taxon>
        <taxon>Triticeae</taxon>
        <taxon>Triticinae</taxon>
        <taxon>Aegilops</taxon>
    </lineage>
</organism>
<dbReference type="AlphaFoldDB" id="A0A453NHS8"/>
<protein>
    <submittedName>
        <fullName evidence="1">Uncharacterized protein</fullName>
    </submittedName>
</protein>
<reference evidence="1" key="4">
    <citation type="submission" date="2019-03" db="UniProtKB">
        <authorList>
            <consortium name="EnsemblPlants"/>
        </authorList>
    </citation>
    <scope>IDENTIFICATION</scope>
</reference>
<reference evidence="2" key="1">
    <citation type="journal article" date="2014" name="Science">
        <title>Ancient hybridizations among the ancestral genomes of bread wheat.</title>
        <authorList>
            <consortium name="International Wheat Genome Sequencing Consortium,"/>
            <person name="Marcussen T."/>
            <person name="Sandve S.R."/>
            <person name="Heier L."/>
            <person name="Spannagl M."/>
            <person name="Pfeifer M."/>
            <person name="Jakobsen K.S."/>
            <person name="Wulff B.B."/>
            <person name="Steuernagel B."/>
            <person name="Mayer K.F."/>
            <person name="Olsen O.A."/>
        </authorList>
    </citation>
    <scope>NUCLEOTIDE SEQUENCE [LARGE SCALE GENOMIC DNA]</scope>
    <source>
        <strain evidence="2">cv. AL8/78</strain>
    </source>
</reference>
<name>A0A453NHS8_AEGTS</name>
<evidence type="ECO:0000313" key="2">
    <source>
        <dbReference type="Proteomes" id="UP000015105"/>
    </source>
</evidence>
<keyword evidence="2" id="KW-1185">Reference proteome</keyword>
<proteinExistence type="predicted"/>